<proteinExistence type="predicted"/>
<reference evidence="3" key="1">
    <citation type="submission" date="2025-08" db="UniProtKB">
        <authorList>
            <consortium name="RefSeq"/>
        </authorList>
    </citation>
    <scope>IDENTIFICATION</scope>
    <source>
        <tissue evidence="3">Gonads</tissue>
    </source>
</reference>
<dbReference type="Proteomes" id="UP000085678">
    <property type="component" value="Unplaced"/>
</dbReference>
<keyword evidence="1" id="KW-0732">Signal</keyword>
<gene>
    <name evidence="3" type="primary">LOC106172092</name>
</gene>
<sequence length="234" mass="26684">MITIGIVLFGLFYQTLAEKEFVKETKAVRCFDCNYSPSGFYPSGYERGYERCALSTYGDADFIDKWECRSGRCFIRQDKNGLVFRGCADEANVPYGVDPTKSCSTQGHAYWYFCYGDLCNDGQLGNNVYDKYTGQLTKDVCGYEPDQKEQPPYNPCAKNKCLKNPSGVYADPDNKEGFIQCGCGRDGYGKPCTCCVPLRLRCPYGTVFDEYNKECTSRYKYEAEYEKQKLLKEE</sequence>
<dbReference type="InParanoid" id="A0A1S3JCU1"/>
<protein>
    <submittedName>
        <fullName evidence="3">Uncharacterized protein LOC106172092</fullName>
    </submittedName>
</protein>
<evidence type="ECO:0000313" key="3">
    <source>
        <dbReference type="RefSeq" id="XP_013408138.1"/>
    </source>
</evidence>
<name>A0A1S3JCU1_LINAN</name>
<feature type="chain" id="PRO_5010383629" evidence="1">
    <location>
        <begin position="18"/>
        <end position="234"/>
    </location>
</feature>
<dbReference type="RefSeq" id="XP_013408138.1">
    <property type="nucleotide sequence ID" value="XM_013552684.1"/>
</dbReference>
<accession>A0A1S3JCU1</accession>
<evidence type="ECO:0000313" key="2">
    <source>
        <dbReference type="Proteomes" id="UP000085678"/>
    </source>
</evidence>
<dbReference type="GeneID" id="106172092"/>
<dbReference type="OrthoDB" id="6315753at2759"/>
<keyword evidence="2" id="KW-1185">Reference proteome</keyword>
<dbReference type="KEGG" id="lak:106172092"/>
<organism evidence="2 3">
    <name type="scientific">Lingula anatina</name>
    <name type="common">Brachiopod</name>
    <name type="synonym">Lingula unguis</name>
    <dbReference type="NCBI Taxonomy" id="7574"/>
    <lineage>
        <taxon>Eukaryota</taxon>
        <taxon>Metazoa</taxon>
        <taxon>Spiralia</taxon>
        <taxon>Lophotrochozoa</taxon>
        <taxon>Brachiopoda</taxon>
        <taxon>Linguliformea</taxon>
        <taxon>Lingulata</taxon>
        <taxon>Lingulida</taxon>
        <taxon>Linguloidea</taxon>
        <taxon>Lingulidae</taxon>
        <taxon>Lingula</taxon>
    </lineage>
</organism>
<feature type="signal peptide" evidence="1">
    <location>
        <begin position="1"/>
        <end position="17"/>
    </location>
</feature>
<dbReference type="AlphaFoldDB" id="A0A1S3JCU1"/>
<evidence type="ECO:0000256" key="1">
    <source>
        <dbReference type="SAM" id="SignalP"/>
    </source>
</evidence>